<dbReference type="Pfam" id="PF13522">
    <property type="entry name" value="GATase_6"/>
    <property type="match status" value="1"/>
</dbReference>
<dbReference type="HAMAP" id="MF_01931">
    <property type="entry name" value="PurF"/>
    <property type="match status" value="1"/>
</dbReference>
<dbReference type="InterPro" id="IPR029055">
    <property type="entry name" value="Ntn_hydrolases_N"/>
</dbReference>
<comment type="similarity">
    <text evidence="2 7 8">In the C-terminal section; belongs to the purine/pyrimidine phosphoribosyltransferase family.</text>
</comment>
<keyword evidence="7" id="KW-0408">Iron</keyword>
<feature type="binding site" evidence="7">
    <location>
        <position position="498"/>
    </location>
    <ligand>
        <name>[4Fe-4S] cluster</name>
        <dbReference type="ChEBI" id="CHEBI:49883"/>
    </ligand>
</feature>
<evidence type="ECO:0000259" key="9">
    <source>
        <dbReference type="PROSITE" id="PS51278"/>
    </source>
</evidence>
<keyword evidence="11" id="KW-1185">Reference proteome</keyword>
<dbReference type="Proteomes" id="UP001228690">
    <property type="component" value="Chromosome"/>
</dbReference>
<feature type="binding site" evidence="7">
    <location>
        <position position="293"/>
    </location>
    <ligand>
        <name>[4Fe-4S] cluster</name>
        <dbReference type="ChEBI" id="CHEBI:49883"/>
    </ligand>
</feature>
<feature type="domain" description="Glutamine amidotransferase type-2" evidence="9">
    <location>
        <begin position="29"/>
        <end position="277"/>
    </location>
</feature>
<dbReference type="PANTHER" id="PTHR11907">
    <property type="entry name" value="AMIDOPHOSPHORIBOSYLTRANSFERASE"/>
    <property type="match status" value="1"/>
</dbReference>
<feature type="binding site" evidence="7">
    <location>
        <position position="409"/>
    </location>
    <ligand>
        <name>Mg(2+)</name>
        <dbReference type="ChEBI" id="CHEBI:18420"/>
    </ligand>
</feature>
<dbReference type="Gene3D" id="3.40.50.2020">
    <property type="match status" value="1"/>
</dbReference>
<comment type="function">
    <text evidence="7">Catalyzes the formation of phosphoribosylamine from phosphoribosylpyrophosphate (PRPP) and glutamine.</text>
</comment>
<protein>
    <recommendedName>
        <fullName evidence="7">Amidophosphoribosyltransferase</fullName>
        <shortName evidence="7">ATase</shortName>
        <ecNumber evidence="7">2.4.2.14</ecNumber>
    </recommendedName>
    <alternativeName>
        <fullName evidence="7">Glutamine phosphoribosylpyrophosphate amidotransferase</fullName>
        <shortName evidence="7">GPATase</shortName>
    </alternativeName>
</protein>
<comment type="catalytic activity">
    <reaction evidence="7 8">
        <text>5-phospho-beta-D-ribosylamine + L-glutamate + diphosphate = 5-phospho-alpha-D-ribose 1-diphosphate + L-glutamine + H2O</text>
        <dbReference type="Rhea" id="RHEA:14905"/>
        <dbReference type="ChEBI" id="CHEBI:15377"/>
        <dbReference type="ChEBI" id="CHEBI:29985"/>
        <dbReference type="ChEBI" id="CHEBI:33019"/>
        <dbReference type="ChEBI" id="CHEBI:58017"/>
        <dbReference type="ChEBI" id="CHEBI:58359"/>
        <dbReference type="ChEBI" id="CHEBI:58681"/>
        <dbReference type="EC" id="2.4.2.14"/>
    </reaction>
</comment>
<dbReference type="EMBL" id="CP123443">
    <property type="protein sequence ID" value="WGK69710.1"/>
    <property type="molecule type" value="Genomic_DNA"/>
</dbReference>
<dbReference type="InterPro" id="IPR029057">
    <property type="entry name" value="PRTase-like"/>
</dbReference>
<evidence type="ECO:0000256" key="8">
    <source>
        <dbReference type="PIRNR" id="PIRNR000485"/>
    </source>
</evidence>
<comment type="cofactor">
    <cofactor evidence="7">
        <name>[4Fe-4S] cluster</name>
        <dbReference type="ChEBI" id="CHEBI:49883"/>
    </cofactor>
    <text evidence="7">Binds 1 [4Fe-4S] cluster per subunit.</text>
</comment>
<feature type="binding site" evidence="7">
    <location>
        <position position="346"/>
    </location>
    <ligand>
        <name>Mg(2+)</name>
        <dbReference type="ChEBI" id="CHEBI:18420"/>
    </ligand>
</feature>
<feature type="active site" description="Nucleophile" evidence="7">
    <location>
        <position position="29"/>
    </location>
</feature>
<proteinExistence type="inferred from homology"/>
<dbReference type="SUPFAM" id="SSF56235">
    <property type="entry name" value="N-terminal nucleophile aminohydrolases (Ntn hydrolases)"/>
    <property type="match status" value="1"/>
</dbReference>
<keyword evidence="3 7" id="KW-0328">Glycosyltransferase</keyword>
<dbReference type="SUPFAM" id="SSF53271">
    <property type="entry name" value="PRTase-like"/>
    <property type="match status" value="1"/>
</dbReference>
<keyword evidence="7" id="KW-0004">4Fe-4S</keyword>
<accession>A0ABY8MI52</accession>
<evidence type="ECO:0000256" key="7">
    <source>
        <dbReference type="HAMAP-Rule" id="MF_01931"/>
    </source>
</evidence>
<dbReference type="InterPro" id="IPR017932">
    <property type="entry name" value="GATase_2_dom"/>
</dbReference>
<feature type="binding site" evidence="7">
    <location>
        <position position="445"/>
    </location>
    <ligand>
        <name>[4Fe-4S] cluster</name>
        <dbReference type="ChEBI" id="CHEBI:49883"/>
    </ligand>
</feature>
<dbReference type="InterPro" id="IPR035584">
    <property type="entry name" value="PurF_N"/>
</dbReference>
<sequence>MNIMCSMPSPSAVRADAPKPADCGPGEKCGIVGIHHPGNENVAPLLYYSLFSLQHRGQESAGISVYDSAGGRIQRYKSPGLLSENFSKEDLNRLFGHVGVAHVRYATTGESSPENIQPIEHDSIHGNIALAHNGNLTNTKELRKRLQKKGLGFVSSSDTEVFLKLFTYHARKDERNVDELLSSLDTEAQTGYPLLEYALLKAQEETEGAYSIVIGLEDKLLAVRDCFGIRPLVIGRRENPDGTALHVLASETCALDAIGVPYLRDVEAGESVIIDNDGLHSLGLKARKSRSMCAFEYIYFARSDSYLEEISVHDARYRAGELLYQQEAGQETSCGLPEVVVGVPDSGLAAAIGYAEASKLPLRAGIVKNRYVARSFIQPDNAERQAIVKVKFNVVKHLVAGKSVLVIDDSLVRGNTSQLLVQELRNAGAREVHFRLASPMVSYPCFYGIDFPTREELLAYGRDLEGLRQKINVESLAFLTLENLALSTGRGKNLCTGCFTGLYAGGFYDDVQQCYQPFASDPEPDYTPGGSGELFS</sequence>
<evidence type="ECO:0000256" key="1">
    <source>
        <dbReference type="ARBA" id="ARBA00005209"/>
    </source>
</evidence>
<evidence type="ECO:0000313" key="10">
    <source>
        <dbReference type="EMBL" id="WGK69710.1"/>
    </source>
</evidence>
<dbReference type="InterPro" id="IPR005854">
    <property type="entry name" value="PurF"/>
</dbReference>
<evidence type="ECO:0000256" key="2">
    <source>
        <dbReference type="ARBA" id="ARBA00010138"/>
    </source>
</evidence>
<keyword evidence="4 7" id="KW-0808">Transferase</keyword>
<dbReference type="NCBIfam" id="TIGR01134">
    <property type="entry name" value="purF"/>
    <property type="match status" value="1"/>
</dbReference>
<comment type="pathway">
    <text evidence="1 7 8">Purine metabolism; IMP biosynthesis via de novo pathway; N(1)-(5-phospho-D-ribosyl)glycinamide from 5-phospho-alpha-D-ribose 1-diphosphate: step 1/2.</text>
</comment>
<dbReference type="PROSITE" id="PS51278">
    <property type="entry name" value="GATASE_TYPE_2"/>
    <property type="match status" value="1"/>
</dbReference>
<keyword evidence="7" id="KW-0460">Magnesium</keyword>
<keyword evidence="7" id="KW-0479">Metal-binding</keyword>
<keyword evidence="6 7" id="KW-0315">Glutamine amidotransferase</keyword>
<feature type="binding site" evidence="7">
    <location>
        <position position="408"/>
    </location>
    <ligand>
        <name>Mg(2+)</name>
        <dbReference type="ChEBI" id="CHEBI:18420"/>
    </ligand>
</feature>
<dbReference type="EC" id="2.4.2.14" evidence="7"/>
<evidence type="ECO:0000256" key="3">
    <source>
        <dbReference type="ARBA" id="ARBA00022676"/>
    </source>
</evidence>
<evidence type="ECO:0000313" key="11">
    <source>
        <dbReference type="Proteomes" id="UP001228690"/>
    </source>
</evidence>
<keyword evidence="5 7" id="KW-0658">Purine biosynthesis</keyword>
<name>A0ABY8MI52_9SPIO</name>
<keyword evidence="7" id="KW-0411">Iron-sulfur</keyword>
<dbReference type="CDD" id="cd00715">
    <property type="entry name" value="GPATase_N"/>
    <property type="match status" value="1"/>
</dbReference>
<evidence type="ECO:0000256" key="5">
    <source>
        <dbReference type="ARBA" id="ARBA00022755"/>
    </source>
</evidence>
<dbReference type="Gene3D" id="3.60.20.10">
    <property type="entry name" value="Glutamine Phosphoribosylpyrophosphate, subunit 1, domain 1"/>
    <property type="match status" value="1"/>
</dbReference>
<comment type="cofactor">
    <cofactor evidence="7">
        <name>Mg(2+)</name>
        <dbReference type="ChEBI" id="CHEBI:18420"/>
    </cofactor>
    <text evidence="7">Binds 1 Mg(2+) ion per subunit.</text>
</comment>
<gene>
    <name evidence="7 10" type="primary">purF</name>
    <name evidence="10" type="ORF">P0082_02275</name>
</gene>
<evidence type="ECO:0000256" key="6">
    <source>
        <dbReference type="ARBA" id="ARBA00022962"/>
    </source>
</evidence>
<organism evidence="10 11">
    <name type="scientific">Candidatus Haliotispira prima</name>
    <dbReference type="NCBI Taxonomy" id="3034016"/>
    <lineage>
        <taxon>Bacteria</taxon>
        <taxon>Pseudomonadati</taxon>
        <taxon>Spirochaetota</taxon>
        <taxon>Spirochaetia</taxon>
        <taxon>Spirochaetales</taxon>
        <taxon>Spirochaetaceae</taxon>
        <taxon>Candidatus Haliotispira</taxon>
    </lineage>
</organism>
<dbReference type="CDD" id="cd06223">
    <property type="entry name" value="PRTases_typeI"/>
    <property type="match status" value="1"/>
</dbReference>
<reference evidence="10 11" key="1">
    <citation type="submission" date="2023-04" db="EMBL/GenBank/DDBJ databases">
        <title>Spirochaete genome identified in red abalone sample constitutes a novel genus.</title>
        <authorList>
            <person name="Sharma S.P."/>
            <person name="Purcell C.M."/>
            <person name="Hyde J.R."/>
            <person name="Severin A.J."/>
        </authorList>
    </citation>
    <scope>NUCLEOTIDE SEQUENCE [LARGE SCALE GENOMIC DNA]</scope>
    <source>
        <strain evidence="10 11">SP-2023</strain>
    </source>
</reference>
<dbReference type="RefSeq" id="WP_326927896.1">
    <property type="nucleotide sequence ID" value="NZ_CP123443.1"/>
</dbReference>
<dbReference type="InterPro" id="IPR000836">
    <property type="entry name" value="PRTase_dom"/>
</dbReference>
<dbReference type="GO" id="GO:0004044">
    <property type="term" value="F:amidophosphoribosyltransferase activity"/>
    <property type="evidence" value="ECO:0007669"/>
    <property type="project" value="UniProtKB-EC"/>
</dbReference>
<evidence type="ECO:0000256" key="4">
    <source>
        <dbReference type="ARBA" id="ARBA00022679"/>
    </source>
</evidence>
<feature type="binding site" evidence="7">
    <location>
        <position position="495"/>
    </location>
    <ligand>
        <name>[4Fe-4S] cluster</name>
        <dbReference type="ChEBI" id="CHEBI:49883"/>
    </ligand>
</feature>
<dbReference type="PIRSF" id="PIRSF000485">
    <property type="entry name" value="Amd_phspho_trans"/>
    <property type="match status" value="1"/>
</dbReference>